<organism evidence="1 2">
    <name type="scientific">Hebeloma cylindrosporum</name>
    <dbReference type="NCBI Taxonomy" id="76867"/>
    <lineage>
        <taxon>Eukaryota</taxon>
        <taxon>Fungi</taxon>
        <taxon>Dikarya</taxon>
        <taxon>Basidiomycota</taxon>
        <taxon>Agaricomycotina</taxon>
        <taxon>Agaricomycetes</taxon>
        <taxon>Agaricomycetidae</taxon>
        <taxon>Agaricales</taxon>
        <taxon>Agaricineae</taxon>
        <taxon>Hymenogastraceae</taxon>
        <taxon>Hebeloma</taxon>
    </lineage>
</organism>
<dbReference type="AlphaFoldDB" id="A0A0C3CJX8"/>
<evidence type="ECO:0000313" key="2">
    <source>
        <dbReference type="Proteomes" id="UP000053424"/>
    </source>
</evidence>
<accession>A0A0C3CJX8</accession>
<reference evidence="2" key="2">
    <citation type="submission" date="2015-01" db="EMBL/GenBank/DDBJ databases">
        <title>Evolutionary Origins and Diversification of the Mycorrhizal Mutualists.</title>
        <authorList>
            <consortium name="DOE Joint Genome Institute"/>
            <consortium name="Mycorrhizal Genomics Consortium"/>
            <person name="Kohler A."/>
            <person name="Kuo A."/>
            <person name="Nagy L.G."/>
            <person name="Floudas D."/>
            <person name="Copeland A."/>
            <person name="Barry K.W."/>
            <person name="Cichocki N."/>
            <person name="Veneault-Fourrey C."/>
            <person name="LaButti K."/>
            <person name="Lindquist E.A."/>
            <person name="Lipzen A."/>
            <person name="Lundell T."/>
            <person name="Morin E."/>
            <person name="Murat C."/>
            <person name="Riley R."/>
            <person name="Ohm R."/>
            <person name="Sun H."/>
            <person name="Tunlid A."/>
            <person name="Henrissat B."/>
            <person name="Grigoriev I.V."/>
            <person name="Hibbett D.S."/>
            <person name="Martin F."/>
        </authorList>
    </citation>
    <scope>NUCLEOTIDE SEQUENCE [LARGE SCALE GENOMIC DNA]</scope>
    <source>
        <strain evidence="2">h7</strain>
    </source>
</reference>
<proteinExistence type="predicted"/>
<dbReference type="Proteomes" id="UP000053424">
    <property type="component" value="Unassembled WGS sequence"/>
</dbReference>
<evidence type="ECO:0000313" key="1">
    <source>
        <dbReference type="EMBL" id="KIM44409.1"/>
    </source>
</evidence>
<dbReference type="HOGENOM" id="CLU_1098617_0_0_1"/>
<gene>
    <name evidence="1" type="ORF">M413DRAFT_24912</name>
</gene>
<protein>
    <submittedName>
        <fullName evidence="1">Uncharacterized protein</fullName>
    </submittedName>
</protein>
<dbReference type="OrthoDB" id="3163863at2759"/>
<name>A0A0C3CJX8_HEBCY</name>
<keyword evidence="2" id="KW-1185">Reference proteome</keyword>
<reference evidence="1 2" key="1">
    <citation type="submission" date="2014-04" db="EMBL/GenBank/DDBJ databases">
        <authorList>
            <consortium name="DOE Joint Genome Institute"/>
            <person name="Kuo A."/>
            <person name="Gay G."/>
            <person name="Dore J."/>
            <person name="Kohler A."/>
            <person name="Nagy L.G."/>
            <person name="Floudas D."/>
            <person name="Copeland A."/>
            <person name="Barry K.W."/>
            <person name="Cichocki N."/>
            <person name="Veneault-Fourrey C."/>
            <person name="LaButti K."/>
            <person name="Lindquist E.A."/>
            <person name="Lipzen A."/>
            <person name="Lundell T."/>
            <person name="Morin E."/>
            <person name="Murat C."/>
            <person name="Sun H."/>
            <person name="Tunlid A."/>
            <person name="Henrissat B."/>
            <person name="Grigoriev I.V."/>
            <person name="Hibbett D.S."/>
            <person name="Martin F."/>
            <person name="Nordberg H.P."/>
            <person name="Cantor M.N."/>
            <person name="Hua S.X."/>
        </authorList>
    </citation>
    <scope>NUCLEOTIDE SEQUENCE [LARGE SCALE GENOMIC DNA]</scope>
    <source>
        <strain evidence="2">h7</strain>
    </source>
</reference>
<dbReference type="EMBL" id="KN831773">
    <property type="protein sequence ID" value="KIM44409.1"/>
    <property type="molecule type" value="Genomic_DNA"/>
</dbReference>
<sequence>MPLSDFNHVRPISGDFSSTLTVSSGELTQTVLECISDPEFSSAVRARQAESRLYWLDLVVPKSLRMFPECEEIDAYRVLKAMLDHAPTERVKSAYKHGDAPVSVHPTPSLSSIKSLMTTVPPTGFVEDLRKRQKRLCMVMPGKCPLVGAHIVKRSIATNNGTWDILRHYLDLSDELIGNLENTIDSASDGMLLEISMHQEFVNFSWYFEPTATPHEYAIKWLEEPIYFYKLAGLSNSKAARTNISTSRIQNSC</sequence>